<dbReference type="FunFam" id="1.10.510.10:FF:000286">
    <property type="entry name" value="Mitogen-activated protein kinase kinase kinase 1 (Predicted)"/>
    <property type="match status" value="1"/>
</dbReference>
<evidence type="ECO:0000256" key="6">
    <source>
        <dbReference type="ARBA" id="ARBA00022840"/>
    </source>
</evidence>
<dbReference type="InterPro" id="IPR016024">
    <property type="entry name" value="ARM-type_fold"/>
</dbReference>
<dbReference type="Gene3D" id="1.10.510.10">
    <property type="entry name" value="Transferase(Phosphotransferase) domain 1"/>
    <property type="match status" value="1"/>
</dbReference>
<evidence type="ECO:0000259" key="10">
    <source>
        <dbReference type="PROSITE" id="PS50011"/>
    </source>
</evidence>
<dbReference type="Gene3D" id="1.25.10.10">
    <property type="entry name" value="Leucine-rich Repeat Variant"/>
    <property type="match status" value="1"/>
</dbReference>
<evidence type="ECO:0000256" key="7">
    <source>
        <dbReference type="PROSITE-ProRule" id="PRU00175"/>
    </source>
</evidence>
<evidence type="ECO:0000256" key="4">
    <source>
        <dbReference type="ARBA" id="ARBA00022777"/>
    </source>
</evidence>
<dbReference type="PROSITE" id="PS50011">
    <property type="entry name" value="PROTEIN_KINASE_DOM"/>
    <property type="match status" value="1"/>
</dbReference>
<feature type="compositionally biased region" description="Basic and acidic residues" evidence="9">
    <location>
        <begin position="1"/>
        <end position="10"/>
    </location>
</feature>
<dbReference type="InterPro" id="IPR000719">
    <property type="entry name" value="Prot_kinase_dom"/>
</dbReference>
<keyword evidence="13" id="KW-1185">Reference proteome</keyword>
<sequence length="947" mass="107383">MAASGDHDNNDTNGYSSSSSNEDESTGYPFDFLETDFQCIVCTMVIRGFTELPCGHAGCKFCIEKWEKQKVVCCECQESYDKTKKQESRYNDRKIKYERQARCKQHEQGCTWQGSIADYKDQHRKRCGFKKVRCRLCNQKVVRHETEEHKLTCTHRLVNCTKCGAQYSFINKKKHDDEQCKQHFDYLQFGCHKKVTLIAKGSEQADIQQDDHGLPHGGVIPEKYQEITQSWVQVFGNDPVACLFSKDWKHRECGLRFISRKAVKVLSEKRTTVLYRETKWELLSVCTAVLAYIVSDPVYNVYVAALCAFRGIVMNVRYQTQEELNTLHLTIKPVIEKILIKCSDSNRRVTILSMKILMEFVNGETVSIQNPSNSTINNTQQHMDLIASCLNQEEDQTQWQWWLGRLSFVLLLFDEHHSQLLLASENRINMASSLPVSPNSDVDLREFFNSLAENVHSTNFTSKTCERILLLARFSARTLSCPHQKVHRHALFLMIKCIAISSQDSVLYPSIKQIVYGLTSNHQSTLYRHLSNESQREQADILDILGEHGEERNEQNTTVVDEEEEQHSLQHQTPTSARLQDVSTTHIASPSTPEVHSHLRPPTSSYDPPLKCVRAVEDEEAAAIAIALDRSQRRPENVIPDQLIPTDDLTIVHIQPEGDKKSKDGEVCKPRNVYLEKIHWKKGGLVGTGAFSSCYEVMDFKSGRIMAVKQISFVRNTEEEQEKVHQIVLEEISLLHRIKHPNIVSCLGATQHQAHYNLFMELMPGGSISSLLGKFGAFSESVTKSYTQQILQAVTYLHQDHTLHRDLKGANLLVDSTGQIVKLSDFGTAARLMANGTGTKEFCGQFLGTIPFMSPEVLRGEHYGRKCDVWSIGCCIIEMASGCPPWSEQHVDNNLALLFKIASSTTGPHIPSSLGPGMRDLTLRCLELKEANRPSSAELLQHAVFRT</sequence>
<keyword evidence="5" id="KW-0862">Zinc</keyword>
<proteinExistence type="predicted"/>
<feature type="binding site" evidence="8">
    <location>
        <position position="709"/>
    </location>
    <ligand>
        <name>ATP</name>
        <dbReference type="ChEBI" id="CHEBI:30616"/>
    </ligand>
</feature>
<keyword evidence="6 8" id="KW-0067">ATP-binding</keyword>
<dbReference type="PROSITE" id="PS50089">
    <property type="entry name" value="ZF_RING_2"/>
    <property type="match status" value="1"/>
</dbReference>
<dbReference type="OrthoDB" id="275301at2759"/>
<dbReference type="SUPFAM" id="SSF57850">
    <property type="entry name" value="RING/U-box"/>
    <property type="match status" value="1"/>
</dbReference>
<accession>A0A7M5XA03</accession>
<dbReference type="InterPro" id="IPR011009">
    <property type="entry name" value="Kinase-like_dom_sf"/>
</dbReference>
<feature type="region of interest" description="Disordered" evidence="9">
    <location>
        <begin position="549"/>
        <end position="580"/>
    </location>
</feature>
<dbReference type="GO" id="GO:0005524">
    <property type="term" value="F:ATP binding"/>
    <property type="evidence" value="ECO:0007669"/>
    <property type="project" value="UniProtKB-UniRule"/>
</dbReference>
<keyword evidence="3 7" id="KW-0863">Zinc-finger</keyword>
<keyword evidence="3 7" id="KW-0479">Metal-binding</keyword>
<dbReference type="InterPro" id="IPR001841">
    <property type="entry name" value="Znf_RING"/>
</dbReference>
<dbReference type="SMART" id="SM00220">
    <property type="entry name" value="S_TKc"/>
    <property type="match status" value="1"/>
</dbReference>
<evidence type="ECO:0000256" key="9">
    <source>
        <dbReference type="SAM" id="MobiDB-lite"/>
    </source>
</evidence>
<protein>
    <submittedName>
        <fullName evidence="12">Uncharacterized protein</fullName>
    </submittedName>
</protein>
<dbReference type="SUPFAM" id="SSF49599">
    <property type="entry name" value="TRAF domain-like"/>
    <property type="match status" value="1"/>
</dbReference>
<evidence type="ECO:0000256" key="3">
    <source>
        <dbReference type="ARBA" id="ARBA00022771"/>
    </source>
</evidence>
<keyword evidence="4" id="KW-0418">Kinase</keyword>
<dbReference type="PANTHER" id="PTHR48016:SF56">
    <property type="entry name" value="MAPKK KINASE"/>
    <property type="match status" value="1"/>
</dbReference>
<dbReference type="SUPFAM" id="SSF48371">
    <property type="entry name" value="ARM repeat"/>
    <property type="match status" value="1"/>
</dbReference>
<dbReference type="Proteomes" id="UP000594262">
    <property type="component" value="Unplaced"/>
</dbReference>
<evidence type="ECO:0000313" key="12">
    <source>
        <dbReference type="EnsemblMetazoa" id="CLYHEMP020181.1"/>
    </source>
</evidence>
<dbReference type="InterPro" id="IPR013083">
    <property type="entry name" value="Znf_RING/FYVE/PHD"/>
</dbReference>
<organism evidence="12 13">
    <name type="scientific">Clytia hemisphaerica</name>
    <dbReference type="NCBI Taxonomy" id="252671"/>
    <lineage>
        <taxon>Eukaryota</taxon>
        <taxon>Metazoa</taxon>
        <taxon>Cnidaria</taxon>
        <taxon>Hydrozoa</taxon>
        <taxon>Hydroidolina</taxon>
        <taxon>Leptothecata</taxon>
        <taxon>Obeliida</taxon>
        <taxon>Clytiidae</taxon>
        <taxon>Clytia</taxon>
    </lineage>
</organism>
<dbReference type="InterPro" id="IPR011989">
    <property type="entry name" value="ARM-like"/>
</dbReference>
<feature type="compositionally biased region" description="Polar residues" evidence="9">
    <location>
        <begin position="569"/>
        <end position="580"/>
    </location>
</feature>
<evidence type="ECO:0000313" key="13">
    <source>
        <dbReference type="Proteomes" id="UP000594262"/>
    </source>
</evidence>
<evidence type="ECO:0000259" key="11">
    <source>
        <dbReference type="PROSITE" id="PS50089"/>
    </source>
</evidence>
<dbReference type="GO" id="GO:0008270">
    <property type="term" value="F:zinc ion binding"/>
    <property type="evidence" value="ECO:0007669"/>
    <property type="project" value="UniProtKB-KW"/>
</dbReference>
<keyword evidence="2 8" id="KW-0547">Nucleotide-binding</keyword>
<evidence type="ECO:0000256" key="2">
    <source>
        <dbReference type="ARBA" id="ARBA00022741"/>
    </source>
</evidence>
<dbReference type="Pfam" id="PF00069">
    <property type="entry name" value="Pkinase"/>
    <property type="match status" value="1"/>
</dbReference>
<dbReference type="EnsemblMetazoa" id="CLYHEMT020181.1">
    <property type="protein sequence ID" value="CLYHEMP020181.1"/>
    <property type="gene ID" value="CLYHEMG020181"/>
</dbReference>
<dbReference type="PANTHER" id="PTHR48016">
    <property type="entry name" value="MAP KINASE KINASE KINASE SSK2-RELATED-RELATED"/>
    <property type="match status" value="1"/>
</dbReference>
<dbReference type="Pfam" id="PF21040">
    <property type="entry name" value="CEP104-like_TOG"/>
    <property type="match status" value="1"/>
</dbReference>
<feature type="compositionally biased region" description="Low complexity" evidence="9">
    <location>
        <begin position="11"/>
        <end position="20"/>
    </location>
</feature>
<feature type="region of interest" description="Disordered" evidence="9">
    <location>
        <begin position="1"/>
        <end position="24"/>
    </location>
</feature>
<evidence type="ECO:0000256" key="5">
    <source>
        <dbReference type="ARBA" id="ARBA00022833"/>
    </source>
</evidence>
<dbReference type="Gene3D" id="3.30.40.10">
    <property type="entry name" value="Zinc/RING finger domain, C3HC4 (zinc finger)"/>
    <property type="match status" value="2"/>
</dbReference>
<dbReference type="AlphaFoldDB" id="A0A7M5XA03"/>
<dbReference type="InterPro" id="IPR050538">
    <property type="entry name" value="MAP_kinase_kinase_kinase"/>
</dbReference>
<dbReference type="GO" id="GO:0004672">
    <property type="term" value="F:protein kinase activity"/>
    <property type="evidence" value="ECO:0007669"/>
    <property type="project" value="InterPro"/>
</dbReference>
<evidence type="ECO:0000256" key="8">
    <source>
        <dbReference type="PROSITE-ProRule" id="PRU10141"/>
    </source>
</evidence>
<keyword evidence="1" id="KW-0808">Transferase</keyword>
<dbReference type="InterPro" id="IPR017441">
    <property type="entry name" value="Protein_kinase_ATP_BS"/>
</dbReference>
<dbReference type="SUPFAM" id="SSF56112">
    <property type="entry name" value="Protein kinase-like (PK-like)"/>
    <property type="match status" value="1"/>
</dbReference>
<dbReference type="PROSITE" id="PS00107">
    <property type="entry name" value="PROTEIN_KINASE_ATP"/>
    <property type="match status" value="1"/>
</dbReference>
<feature type="domain" description="RING-type" evidence="11">
    <location>
        <begin position="39"/>
        <end position="77"/>
    </location>
</feature>
<name>A0A7M5XA03_9CNID</name>
<reference evidence="12" key="1">
    <citation type="submission" date="2021-01" db="UniProtKB">
        <authorList>
            <consortium name="EnsemblMetazoa"/>
        </authorList>
    </citation>
    <scope>IDENTIFICATION</scope>
</reference>
<feature type="domain" description="Protein kinase" evidence="10">
    <location>
        <begin position="680"/>
        <end position="945"/>
    </location>
</feature>
<evidence type="ECO:0000256" key="1">
    <source>
        <dbReference type="ARBA" id="ARBA00022679"/>
    </source>
</evidence>